<dbReference type="Proteomes" id="UP000694941">
    <property type="component" value="Unplaced"/>
</dbReference>
<dbReference type="RefSeq" id="XP_022235970.1">
    <property type="nucleotide sequence ID" value="XM_022380262.1"/>
</dbReference>
<evidence type="ECO:0000313" key="3">
    <source>
        <dbReference type="RefSeq" id="XP_022235970.1"/>
    </source>
</evidence>
<name>A0ABM1RX65_LIMPO</name>
<protein>
    <submittedName>
        <fullName evidence="3">Vesicle transport protein SEC20-like</fullName>
    </submittedName>
</protein>
<sequence length="178" mass="20572">MIRFQQMMHFNKNNQDLSKVESLQQKILHWDLNVKRCIQDIRECSGPLEDLNTLTLLAAENMKKLKLIVDNLENLGMEQDRQKDREEILKIVSLYRKELASNQTLLRKANLMSKMEIDKRMKEELLAESSDGIRKRSQPNKEGLARTASKITESLGSVSRMMADQVKQSESTLHTLGD</sequence>
<accession>A0ABM1RX65</accession>
<gene>
    <name evidence="3" type="primary">LOC106476373</name>
</gene>
<feature type="region of interest" description="Disordered" evidence="1">
    <location>
        <begin position="128"/>
        <end position="148"/>
    </location>
</feature>
<feature type="non-terminal residue" evidence="3">
    <location>
        <position position="178"/>
    </location>
</feature>
<keyword evidence="2" id="KW-1185">Reference proteome</keyword>
<dbReference type="PANTHER" id="PTHR12825">
    <property type="entry name" value="BNIP1-RELATED"/>
    <property type="match status" value="1"/>
</dbReference>
<reference evidence="3" key="1">
    <citation type="submission" date="2025-08" db="UniProtKB">
        <authorList>
            <consortium name="RefSeq"/>
        </authorList>
    </citation>
    <scope>IDENTIFICATION</scope>
    <source>
        <tissue evidence="3">Muscle</tissue>
    </source>
</reference>
<organism evidence="2 3">
    <name type="scientific">Limulus polyphemus</name>
    <name type="common">Atlantic horseshoe crab</name>
    <dbReference type="NCBI Taxonomy" id="6850"/>
    <lineage>
        <taxon>Eukaryota</taxon>
        <taxon>Metazoa</taxon>
        <taxon>Ecdysozoa</taxon>
        <taxon>Arthropoda</taxon>
        <taxon>Chelicerata</taxon>
        <taxon>Merostomata</taxon>
        <taxon>Xiphosura</taxon>
        <taxon>Limulidae</taxon>
        <taxon>Limulus</taxon>
    </lineage>
</organism>
<proteinExistence type="predicted"/>
<evidence type="ECO:0000313" key="2">
    <source>
        <dbReference type="Proteomes" id="UP000694941"/>
    </source>
</evidence>
<dbReference type="PANTHER" id="PTHR12825:SF0">
    <property type="entry name" value="VESICLE TRANSPORT PROTEIN SEC20"/>
    <property type="match status" value="1"/>
</dbReference>
<dbReference type="GeneID" id="106476373"/>
<evidence type="ECO:0000256" key="1">
    <source>
        <dbReference type="SAM" id="MobiDB-lite"/>
    </source>
</evidence>
<dbReference type="InterPro" id="IPR005606">
    <property type="entry name" value="Sec20"/>
</dbReference>